<evidence type="ECO:0000256" key="2">
    <source>
        <dbReference type="ARBA" id="ARBA00022525"/>
    </source>
</evidence>
<dbReference type="FunCoup" id="A0A3B1IK56">
    <property type="interactions" value="672"/>
</dbReference>
<feature type="compositionally biased region" description="Polar residues" evidence="8">
    <location>
        <begin position="317"/>
        <end position="333"/>
    </location>
</feature>
<dbReference type="InterPro" id="IPR048287">
    <property type="entry name" value="TSPN-like_N"/>
</dbReference>
<name>A0A3B1IK56_ASTMX</name>
<evidence type="ECO:0000256" key="5">
    <source>
        <dbReference type="ARBA" id="ARBA00022737"/>
    </source>
</evidence>
<feature type="compositionally biased region" description="Gly residues" evidence="8">
    <location>
        <begin position="895"/>
        <end position="904"/>
    </location>
</feature>
<keyword evidence="5" id="KW-0677">Repeat</keyword>
<feature type="domain" description="Fibrillar collagen NC1" evidence="9">
    <location>
        <begin position="1000"/>
        <end position="1201"/>
    </location>
</feature>
<comment type="subcellular location">
    <subcellularLocation>
        <location evidence="1">Secreted</location>
        <location evidence="1">Extracellular space</location>
        <location evidence="1">Extracellular matrix</location>
    </subcellularLocation>
</comment>
<keyword evidence="11" id="KW-1185">Reference proteome</keyword>
<dbReference type="SMART" id="SM00210">
    <property type="entry name" value="TSPN"/>
    <property type="match status" value="1"/>
</dbReference>
<feature type="compositionally biased region" description="Polar residues" evidence="8">
    <location>
        <begin position="349"/>
        <end position="383"/>
    </location>
</feature>
<reference evidence="10" key="3">
    <citation type="submission" date="2025-08" db="UniProtKB">
        <authorList>
            <consortium name="Ensembl"/>
        </authorList>
    </citation>
    <scope>IDENTIFICATION</scope>
</reference>
<feature type="compositionally biased region" description="Basic and acidic residues" evidence="8">
    <location>
        <begin position="592"/>
        <end position="619"/>
    </location>
</feature>
<dbReference type="PANTHER" id="PTHR37456:SF6">
    <property type="entry name" value="COLLAGEN ALPHA-1(XXIII) CHAIN-LIKE ISOFORM X2"/>
    <property type="match status" value="1"/>
</dbReference>
<feature type="compositionally biased region" description="Low complexity" evidence="8">
    <location>
        <begin position="798"/>
        <end position="818"/>
    </location>
</feature>
<reference evidence="11" key="1">
    <citation type="submission" date="2013-03" db="EMBL/GenBank/DDBJ databases">
        <authorList>
            <person name="Jeffery W."/>
            <person name="Warren W."/>
            <person name="Wilson R.K."/>
        </authorList>
    </citation>
    <scope>NUCLEOTIDE SEQUENCE</scope>
    <source>
        <strain evidence="11">female</strain>
    </source>
</reference>
<dbReference type="SUPFAM" id="SSF49899">
    <property type="entry name" value="Concanavalin A-like lectins/glucanases"/>
    <property type="match status" value="1"/>
</dbReference>
<evidence type="ECO:0000256" key="1">
    <source>
        <dbReference type="ARBA" id="ARBA00004498"/>
    </source>
</evidence>
<dbReference type="FunFam" id="2.60.120.200:FF:000085">
    <property type="entry name" value="collagen alpha-1(XXVII) chain isoform X1"/>
    <property type="match status" value="1"/>
</dbReference>
<dbReference type="Proteomes" id="UP000018467">
    <property type="component" value="Unassembled WGS sequence"/>
</dbReference>
<keyword evidence="7" id="KW-0325">Glycoprotein</keyword>
<dbReference type="Pfam" id="PF01410">
    <property type="entry name" value="COLFI"/>
    <property type="match status" value="2"/>
</dbReference>
<reference evidence="10" key="4">
    <citation type="submission" date="2025-09" db="UniProtKB">
        <authorList>
            <consortium name="Ensembl"/>
        </authorList>
    </citation>
    <scope>IDENTIFICATION</scope>
</reference>
<sequence>ILPTSIGRMLCYINLSVHLCNVWLPLLCSFSDVDILQKLGLVGKKPSTGTRSTPQGVIPFKSGVILTQRARIEVPVSTVLPVSLSAEFSLVLSVCSHRVNNAFLFTVVSKRKRLQLGVQFIPGKIVVHVGQKNSVYFDYDVHNGQWHNLALDFQPQRVTLYTSCGKTSVHANLHLKNEETLDLDPEGSFLLGKMSHNSVQFEGAICQFDIHPSAKAAHNYCTYIKKQCREADTYRPNLPPILPLLPLDPNISVTFRTPSAVTQLVNKGFTPSLSLTQGKTRINPVNSGGTVPPRTAKPTLQLPVQAKTPTIAAPLKTSGSSTLLKPTQPSSPKKTIHVGTTKFPKSKGISISLTERPTTQKPTPSVPPSTTIKPRPSSTYSLLPSSKRQLTTLAVKRSVPDVTTFATPEPSSFVSVTPAATDGFQTFDLEPTQFSLLVGLPGLKGEPGIPGFPGDFGERGPPGPDGNPVSNTAALRSVFYVTCDGLMDLLETGLFGEVGLPGEPGEPGFQGDKGIQGLPGMPGIRGRPGPQLCFFFFFKGFPGDIGPPGQNGPEGPKGAVGPPGNTGEPGLIGTRGEPGHDGEAGRSGPDGAKGEKGDLGAEGEHGEKGEIGLKGKEGPPGDPGLVGVRGPEGKPGKIGERGKPGEKGSKGHQGHLGMTGEVGDLGPVGFPGPKGNRGTIGFVVRSTFHGDPGLSGYEGHQGPQGPIGPPGPKGAKGEQGDDGKIEGPAGPPGDIGPVGHRGDRGESGDPGYPGQIGVDGQRGKAGAPGLPGNPGPRGTQGPKGSKGDQGPKGKKGVPGESGSRGSSGSVGLSGPKGVVGREGPEGLPGMDGLSGKDGPKGIAGEQGNDGEVGLPGNSGPHGQTGPPGLRGSQGSFGPKGERGLAGETGPIGKRGVPGGMGNQGKQGDTGVKGQPGDPGEQGFPGILGIFGPKGPPGDFGPSGIQGPKGPQGLMGREGTIGPVGIIGPSGYPVRGPPGPRGPQGPPAYSDMDLPMLDQGTEIFKTLHYLSNLIYSIKNPLGTQENPARMCRDLLDCEQRMNDGTYWIDPNLGCSSDTIEVTCNFTGGGQTCLRPLTVSKLEMGVGLIQMNFIHLLSSEAVQLITIHCLNVPVWATAASRPPSASNSVRFKTWNGQMIQAGGLIQPDLVKDECWMTDGRWHQTQFQFVTQDPNLLPIVDVLNLPITKPGSNYHLEVGPVCFS</sequence>
<dbReference type="FunFam" id="2.60.120.1000:FF:000003">
    <property type="entry name" value="Collagen alpha-1(XXVII) chain B"/>
    <property type="match status" value="1"/>
</dbReference>
<dbReference type="Ensembl" id="ENSAMXT00000044650.1">
    <property type="protein sequence ID" value="ENSAMXP00000029935.1"/>
    <property type="gene ID" value="ENSAMXG00000037890.1"/>
</dbReference>
<dbReference type="Bgee" id="ENSAMXG00000037890">
    <property type="expression patterns" value="Expressed in testis and 12 other cell types or tissues"/>
</dbReference>
<dbReference type="GeneTree" id="ENSGT00940000162727"/>
<keyword evidence="3" id="KW-0272">Extracellular matrix</keyword>
<feature type="region of interest" description="Disordered" evidence="8">
    <location>
        <begin position="315"/>
        <end position="383"/>
    </location>
</feature>
<dbReference type="InterPro" id="IPR008160">
    <property type="entry name" value="Collagen"/>
</dbReference>
<evidence type="ECO:0000313" key="10">
    <source>
        <dbReference type="Ensembl" id="ENSAMXP00000029935.1"/>
    </source>
</evidence>
<dbReference type="PROSITE" id="PS51461">
    <property type="entry name" value="NC1_FIB"/>
    <property type="match status" value="1"/>
</dbReference>
<protein>
    <submittedName>
        <fullName evidence="10">Collagen, type XXVII, alpha 1b</fullName>
    </submittedName>
</protein>
<keyword evidence="2" id="KW-0964">Secreted</keyword>
<dbReference type="Gene3D" id="2.60.120.1000">
    <property type="match status" value="2"/>
</dbReference>
<evidence type="ECO:0000256" key="3">
    <source>
        <dbReference type="ARBA" id="ARBA00022530"/>
    </source>
</evidence>
<evidence type="ECO:0000256" key="6">
    <source>
        <dbReference type="ARBA" id="ARBA00023119"/>
    </source>
</evidence>
<reference evidence="11" key="2">
    <citation type="journal article" date="2014" name="Nat. Commun.">
        <title>The cavefish genome reveals candidate genes for eye loss.</title>
        <authorList>
            <person name="McGaugh S.E."/>
            <person name="Gross J.B."/>
            <person name="Aken B."/>
            <person name="Blin M."/>
            <person name="Borowsky R."/>
            <person name="Chalopin D."/>
            <person name="Hinaux H."/>
            <person name="Jeffery W.R."/>
            <person name="Keene A."/>
            <person name="Ma L."/>
            <person name="Minx P."/>
            <person name="Murphy D."/>
            <person name="O'Quin K.E."/>
            <person name="Retaux S."/>
            <person name="Rohner N."/>
            <person name="Searle S.M."/>
            <person name="Stahl B.A."/>
            <person name="Tabin C."/>
            <person name="Volff J.N."/>
            <person name="Yoshizawa M."/>
            <person name="Warren W.C."/>
        </authorList>
    </citation>
    <scope>NUCLEOTIDE SEQUENCE [LARGE SCALE GENOMIC DNA]</scope>
    <source>
        <strain evidence="11">female</strain>
    </source>
</reference>
<dbReference type="InterPro" id="IPR050938">
    <property type="entry name" value="Collagen_Structural_Proteins"/>
</dbReference>
<evidence type="ECO:0000256" key="8">
    <source>
        <dbReference type="SAM" id="MobiDB-lite"/>
    </source>
</evidence>
<feature type="compositionally biased region" description="Basic and acidic residues" evidence="8">
    <location>
        <begin position="715"/>
        <end position="725"/>
    </location>
</feature>
<feature type="compositionally biased region" description="Polar residues" evidence="8">
    <location>
        <begin position="275"/>
        <end position="289"/>
    </location>
</feature>
<dbReference type="InParanoid" id="A0A3B1IK56"/>
<dbReference type="Gene3D" id="2.60.120.200">
    <property type="match status" value="1"/>
</dbReference>
<feature type="region of interest" description="Disordered" evidence="8">
    <location>
        <begin position="275"/>
        <end position="297"/>
    </location>
</feature>
<dbReference type="SMART" id="SM00038">
    <property type="entry name" value="COLFI"/>
    <property type="match status" value="1"/>
</dbReference>
<dbReference type="GO" id="GO:0005201">
    <property type="term" value="F:extracellular matrix structural constituent"/>
    <property type="evidence" value="ECO:0007669"/>
    <property type="project" value="InterPro"/>
</dbReference>
<dbReference type="GO" id="GO:0005581">
    <property type="term" value="C:collagen trimer"/>
    <property type="evidence" value="ECO:0007669"/>
    <property type="project" value="UniProtKB-KW"/>
</dbReference>
<dbReference type="PANTHER" id="PTHR37456">
    <property type="entry name" value="SI:CH211-266K2.1"/>
    <property type="match status" value="1"/>
</dbReference>
<dbReference type="Gene3D" id="1.20.5.320">
    <property type="entry name" value="6-Phosphogluconate Dehydrogenase, domain 3"/>
    <property type="match status" value="1"/>
</dbReference>
<dbReference type="STRING" id="7994.ENSAMXP00000029935"/>
<dbReference type="AlphaFoldDB" id="A0A3B1IK56"/>
<dbReference type="InterPro" id="IPR000885">
    <property type="entry name" value="Fib_collagen_C"/>
</dbReference>
<feature type="compositionally biased region" description="Basic and acidic residues" evidence="8">
    <location>
        <begin position="631"/>
        <end position="649"/>
    </location>
</feature>
<dbReference type="Pfam" id="PF01391">
    <property type="entry name" value="Collagen"/>
    <property type="match status" value="4"/>
</dbReference>
<dbReference type="InterPro" id="IPR013320">
    <property type="entry name" value="ConA-like_dom_sf"/>
</dbReference>
<keyword evidence="4" id="KW-0732">Signal</keyword>
<evidence type="ECO:0000256" key="7">
    <source>
        <dbReference type="ARBA" id="ARBA00023180"/>
    </source>
</evidence>
<organism evidence="10 11">
    <name type="scientific">Astyanax mexicanus</name>
    <name type="common">Blind cave fish</name>
    <name type="synonym">Astyanax fasciatus mexicanus</name>
    <dbReference type="NCBI Taxonomy" id="7994"/>
    <lineage>
        <taxon>Eukaryota</taxon>
        <taxon>Metazoa</taxon>
        <taxon>Chordata</taxon>
        <taxon>Craniata</taxon>
        <taxon>Vertebrata</taxon>
        <taxon>Euteleostomi</taxon>
        <taxon>Actinopterygii</taxon>
        <taxon>Neopterygii</taxon>
        <taxon>Teleostei</taxon>
        <taxon>Ostariophysi</taxon>
        <taxon>Characiformes</taxon>
        <taxon>Characoidei</taxon>
        <taxon>Acestrorhamphidae</taxon>
        <taxon>Acestrorhamphinae</taxon>
        <taxon>Astyanax</taxon>
    </lineage>
</organism>
<evidence type="ECO:0000313" key="11">
    <source>
        <dbReference type="Proteomes" id="UP000018467"/>
    </source>
</evidence>
<accession>A0A3B1IK56</accession>
<proteinExistence type="predicted"/>
<evidence type="ECO:0000259" key="9">
    <source>
        <dbReference type="PROSITE" id="PS51461"/>
    </source>
</evidence>
<feature type="region of interest" description="Disordered" evidence="8">
    <location>
        <begin position="544"/>
        <end position="956"/>
    </location>
</feature>
<evidence type="ECO:0000256" key="4">
    <source>
        <dbReference type="ARBA" id="ARBA00022729"/>
    </source>
</evidence>
<keyword evidence="6" id="KW-0176">Collagen</keyword>